<sequence length="256" mass="29132">MRNGLLSVIFIFSFSVSYGQNSNGISRKKSYGRKEYFPFSVSLRGGLTQFYGELNAQDMQGMTGISLGKSFNKNLALHFDYTAGKLGGEKVAFFNSYFINEYNSLELTAKWNLTEQFSRLEPGNAHFFLYGGIGLVYFSANAFAMDDNRLLRFTNSKLSARNPLFLRWGPPKGPAGIKKTREGILPLGTSLDFLLFKCLKTGIDYRFYFVRTDKMDATSGRRLLNPEESNSYSDTPNDKFSFLSVFLSYRFKNTRH</sequence>
<dbReference type="EMBL" id="VCEI01000030">
    <property type="protein sequence ID" value="TLU89608.1"/>
    <property type="molecule type" value="Genomic_DNA"/>
</dbReference>
<dbReference type="RefSeq" id="WP_138283668.1">
    <property type="nucleotide sequence ID" value="NZ_BMGE01000004.1"/>
</dbReference>
<evidence type="ECO:0008006" key="3">
    <source>
        <dbReference type="Google" id="ProtNLM"/>
    </source>
</evidence>
<protein>
    <recommendedName>
        <fullName evidence="3">Outer membrane protein beta-barrel domain-containing protein</fullName>
    </recommendedName>
</protein>
<dbReference type="Proteomes" id="UP000309788">
    <property type="component" value="Unassembled WGS sequence"/>
</dbReference>
<evidence type="ECO:0000313" key="2">
    <source>
        <dbReference type="Proteomes" id="UP000309788"/>
    </source>
</evidence>
<name>A0A5R9K771_9BACT</name>
<proteinExistence type="predicted"/>
<accession>A0A5R9K771</accession>
<dbReference type="AlphaFoldDB" id="A0A5R9K771"/>
<organism evidence="1 2">
    <name type="scientific">Dyadobacter sediminis</name>
    <dbReference type="NCBI Taxonomy" id="1493691"/>
    <lineage>
        <taxon>Bacteria</taxon>
        <taxon>Pseudomonadati</taxon>
        <taxon>Bacteroidota</taxon>
        <taxon>Cytophagia</taxon>
        <taxon>Cytophagales</taxon>
        <taxon>Spirosomataceae</taxon>
        <taxon>Dyadobacter</taxon>
    </lineage>
</organism>
<dbReference type="OrthoDB" id="940109at2"/>
<reference evidence="1 2" key="1">
    <citation type="submission" date="2019-05" db="EMBL/GenBank/DDBJ databases">
        <authorList>
            <person name="Qu J.-H."/>
        </authorList>
    </citation>
    <scope>NUCLEOTIDE SEQUENCE [LARGE SCALE GENOMIC DNA]</scope>
    <source>
        <strain evidence="1 2">Z12</strain>
    </source>
</reference>
<comment type="caution">
    <text evidence="1">The sequence shown here is derived from an EMBL/GenBank/DDBJ whole genome shotgun (WGS) entry which is preliminary data.</text>
</comment>
<evidence type="ECO:0000313" key="1">
    <source>
        <dbReference type="EMBL" id="TLU89608.1"/>
    </source>
</evidence>
<keyword evidence="2" id="KW-1185">Reference proteome</keyword>
<gene>
    <name evidence="1" type="ORF">FEM55_23015</name>
</gene>